<evidence type="ECO:0000313" key="12">
    <source>
        <dbReference type="Proteomes" id="UP000094801"/>
    </source>
</evidence>
<evidence type="ECO:0000256" key="5">
    <source>
        <dbReference type="ARBA" id="ARBA00022989"/>
    </source>
</evidence>
<feature type="transmembrane region" description="Helical" evidence="9">
    <location>
        <begin position="205"/>
        <end position="225"/>
    </location>
</feature>
<dbReference type="PANTHER" id="PTHR10556:SF28">
    <property type="entry name" value="VERY-LONG-CHAIN ENOYL-COA REDUCTASE"/>
    <property type="match status" value="1"/>
</dbReference>
<evidence type="ECO:0000256" key="1">
    <source>
        <dbReference type="ARBA" id="ARBA00004141"/>
    </source>
</evidence>
<keyword evidence="5 9" id="KW-1133">Transmembrane helix</keyword>
<dbReference type="STRING" id="983967.A0A1E4T563"/>
<dbReference type="AlphaFoldDB" id="A0A1E4T563"/>
<feature type="transmembrane region" description="Helical" evidence="9">
    <location>
        <begin position="273"/>
        <end position="291"/>
    </location>
</feature>
<evidence type="ECO:0000256" key="2">
    <source>
        <dbReference type="ARBA" id="ARBA00007742"/>
    </source>
</evidence>
<evidence type="ECO:0000256" key="7">
    <source>
        <dbReference type="ARBA" id="ARBA00023098"/>
    </source>
</evidence>
<comment type="similarity">
    <text evidence="2">Belongs to the steroid 5-alpha reductase family.</text>
</comment>
<dbReference type="Pfam" id="PF02544">
    <property type="entry name" value="Steroid_dh"/>
    <property type="match status" value="1"/>
</dbReference>
<keyword evidence="8 9" id="KW-0472">Membrane</keyword>
<keyword evidence="12" id="KW-1185">Reference proteome</keyword>
<keyword evidence="7" id="KW-0443">Lipid metabolism</keyword>
<feature type="transmembrane region" description="Helical" evidence="9">
    <location>
        <begin position="168"/>
        <end position="185"/>
    </location>
</feature>
<evidence type="ECO:0000256" key="4">
    <source>
        <dbReference type="ARBA" id="ARBA00022692"/>
    </source>
</evidence>
<dbReference type="InterPro" id="IPR001104">
    <property type="entry name" value="3-oxo-5_a-steroid_4-DH_C"/>
</dbReference>
<accession>A0A1E4T563</accession>
<evidence type="ECO:0000256" key="3">
    <source>
        <dbReference type="ARBA" id="ARBA00022516"/>
    </source>
</evidence>
<dbReference type="Proteomes" id="UP000094801">
    <property type="component" value="Unassembled WGS sequence"/>
</dbReference>
<feature type="domain" description="3-oxo-5-alpha-steroid 4-dehydrogenase C-terminal" evidence="10">
    <location>
        <begin position="157"/>
        <end position="317"/>
    </location>
</feature>
<keyword evidence="4 9" id="KW-0812">Transmembrane</keyword>
<evidence type="ECO:0000256" key="8">
    <source>
        <dbReference type="ARBA" id="ARBA00023136"/>
    </source>
</evidence>
<dbReference type="PANTHER" id="PTHR10556">
    <property type="entry name" value="3-OXO-5-ALPHA-STEROID 4-DEHYDROGENASE"/>
    <property type="match status" value="1"/>
</dbReference>
<evidence type="ECO:0000256" key="6">
    <source>
        <dbReference type="ARBA" id="ARBA00023002"/>
    </source>
</evidence>
<name>A0A1E4T563_9ASCO</name>
<protein>
    <recommendedName>
        <fullName evidence="10">3-oxo-5-alpha-steroid 4-dehydrogenase C-terminal domain-containing protein</fullName>
    </recommendedName>
</protein>
<keyword evidence="6" id="KW-0560">Oxidoreductase</keyword>
<reference evidence="12" key="1">
    <citation type="submission" date="2016-04" db="EMBL/GenBank/DDBJ databases">
        <title>Comparative genomics of biotechnologically important yeasts.</title>
        <authorList>
            <consortium name="DOE Joint Genome Institute"/>
            <person name="Riley R."/>
            <person name="Haridas S."/>
            <person name="Wolfe K.H."/>
            <person name="Lopes M.R."/>
            <person name="Hittinger C.T."/>
            <person name="Goker M."/>
            <person name="Salamov A."/>
            <person name="Wisecaver J."/>
            <person name="Long T.M."/>
            <person name="Aerts A.L."/>
            <person name="Barry K."/>
            <person name="Choi C."/>
            <person name="Clum A."/>
            <person name="Coughlan A.Y."/>
            <person name="Deshpande S."/>
            <person name="Douglass A.P."/>
            <person name="Hanson S.J."/>
            <person name="Klenk H.-P."/>
            <person name="Labutti K."/>
            <person name="Lapidus A."/>
            <person name="Lindquist E."/>
            <person name="Lipzen A."/>
            <person name="Meier-Kolthoff J.P."/>
            <person name="Ohm R.A."/>
            <person name="Otillar R.P."/>
            <person name="Pangilinan J."/>
            <person name="Peng Y."/>
            <person name="Rokas A."/>
            <person name="Rosa C.A."/>
            <person name="Scheuner C."/>
            <person name="Sibirny A.A."/>
            <person name="Slot J.C."/>
            <person name="Stielow J.B."/>
            <person name="Sun H."/>
            <person name="Kurtzman C.P."/>
            <person name="Blackwell M."/>
            <person name="Grigoriev I.V."/>
            <person name="Jeffries T.W."/>
        </authorList>
    </citation>
    <scope>NUCLEOTIDE SEQUENCE [LARGE SCALE GENOMIC DNA]</scope>
    <source>
        <strain evidence="12">NRRL YB-2248</strain>
    </source>
</reference>
<comment type="subcellular location">
    <subcellularLocation>
        <location evidence="1">Membrane</location>
        <topology evidence="1">Multi-pass membrane protein</topology>
    </subcellularLocation>
</comment>
<organism evidence="11 12">
    <name type="scientific">[Candida] arabinofermentans NRRL YB-2248</name>
    <dbReference type="NCBI Taxonomy" id="983967"/>
    <lineage>
        <taxon>Eukaryota</taxon>
        <taxon>Fungi</taxon>
        <taxon>Dikarya</taxon>
        <taxon>Ascomycota</taxon>
        <taxon>Saccharomycotina</taxon>
        <taxon>Pichiomycetes</taxon>
        <taxon>Pichiales</taxon>
        <taxon>Pichiaceae</taxon>
        <taxon>Ogataea</taxon>
        <taxon>Ogataea/Candida clade</taxon>
    </lineage>
</organism>
<dbReference type="GO" id="GO:0016627">
    <property type="term" value="F:oxidoreductase activity, acting on the CH-CH group of donors"/>
    <property type="evidence" value="ECO:0007669"/>
    <property type="project" value="InterPro"/>
</dbReference>
<dbReference type="EMBL" id="KV453849">
    <property type="protein sequence ID" value="ODV86889.1"/>
    <property type="molecule type" value="Genomic_DNA"/>
</dbReference>
<feature type="transmembrane region" description="Helical" evidence="9">
    <location>
        <begin position="246"/>
        <end position="267"/>
    </location>
</feature>
<dbReference type="GO" id="GO:0016020">
    <property type="term" value="C:membrane"/>
    <property type="evidence" value="ECO:0007669"/>
    <property type="project" value="UniProtKB-SubCell"/>
</dbReference>
<sequence>MVNLDILPRSKNLRKIKCDTDPKTRVKSIIDEYARVNKVNPNRIKFSFLPDEDDKDTKRPVRIALKNEQTLEQNGLDFSKSDSLAVYAKDVGPQIDWRTVYFIEYLGPIILQSLIYFAWYDATNNTWTQKFSYIMCSLHYLKREYETLFIHSFSSDTMPLKHLFRNSGHYWILNGLLIGIAVYAPQDQYYTGIYKYLFHVEDRPIEVLFLFAAAWVFCQASNYYCHLILMNLRPLGSREHKIPYGYFFEYVSFPNYFFESLGWLVFAIMNNNWASYLFFAVGTATMMMWAAQKHRRYKKEFGDKYPSDRKAMIPLIF</sequence>
<dbReference type="InterPro" id="IPR039357">
    <property type="entry name" value="SRD5A/TECR"/>
</dbReference>
<proteinExistence type="inferred from homology"/>
<dbReference type="OrthoDB" id="540503at2759"/>
<evidence type="ECO:0000259" key="10">
    <source>
        <dbReference type="Pfam" id="PF02544"/>
    </source>
</evidence>
<dbReference type="PROSITE" id="PS50244">
    <property type="entry name" value="S5A_REDUCTASE"/>
    <property type="match status" value="1"/>
</dbReference>
<dbReference type="Gene3D" id="1.20.120.1630">
    <property type="match status" value="1"/>
</dbReference>
<dbReference type="GO" id="GO:0042761">
    <property type="term" value="P:very long-chain fatty acid biosynthetic process"/>
    <property type="evidence" value="ECO:0007669"/>
    <property type="project" value="TreeGrafter"/>
</dbReference>
<evidence type="ECO:0000313" key="11">
    <source>
        <dbReference type="EMBL" id="ODV86889.1"/>
    </source>
</evidence>
<keyword evidence="3" id="KW-0444">Lipid biosynthesis</keyword>
<gene>
    <name evidence="11" type="ORF">CANARDRAFT_6459</name>
</gene>
<evidence type="ECO:0000256" key="9">
    <source>
        <dbReference type="SAM" id="Phobius"/>
    </source>
</evidence>